<sequence>MNKDSSIKCYEFIFDAKYKIDASTNT</sequence>
<gene>
    <name evidence="1" type="ORF">BGI42_15930</name>
</gene>
<dbReference type="Proteomes" id="UP000094652">
    <property type="component" value="Chromosome"/>
</dbReference>
<reference evidence="2" key="1">
    <citation type="submission" date="2016-09" db="EMBL/GenBank/DDBJ databases">
        <title>Genomics of Clostridium taeniosporum, an organism which forms endospores with ribbon-like appendages.</title>
        <authorList>
            <person name="Walker J.R."/>
        </authorList>
    </citation>
    <scope>NUCLEOTIDE SEQUENCE [LARGE SCALE GENOMIC DNA]</scope>
    <source>
        <strain evidence="2">1/k</strain>
    </source>
</reference>
<accession>A0A2I6SDH1</accession>
<protein>
    <submittedName>
        <fullName evidence="1">Uncharacterized protein</fullName>
    </submittedName>
</protein>
<evidence type="ECO:0000313" key="2">
    <source>
        <dbReference type="Proteomes" id="UP000094652"/>
    </source>
</evidence>
<name>A0A2I6SDH1_9CLOT</name>
<dbReference type="KEGG" id="ctae:BGI42_15930"/>
<dbReference type="AlphaFoldDB" id="A0A2I6SDH1"/>
<organism evidence="1 2">
    <name type="scientific">Clostridium taeniosporum</name>
    <dbReference type="NCBI Taxonomy" id="394958"/>
    <lineage>
        <taxon>Bacteria</taxon>
        <taxon>Bacillati</taxon>
        <taxon>Bacillota</taxon>
        <taxon>Clostridia</taxon>
        <taxon>Eubacteriales</taxon>
        <taxon>Clostridiaceae</taxon>
        <taxon>Clostridium</taxon>
    </lineage>
</organism>
<dbReference type="EMBL" id="CP017253">
    <property type="protein sequence ID" value="AUO15621.1"/>
    <property type="molecule type" value="Genomic_DNA"/>
</dbReference>
<evidence type="ECO:0000313" key="1">
    <source>
        <dbReference type="EMBL" id="AUO15621.1"/>
    </source>
</evidence>
<keyword evidence="2" id="KW-1185">Reference proteome</keyword>
<proteinExistence type="predicted"/>